<comment type="caution">
    <text evidence="1">The sequence shown here is derived from an EMBL/GenBank/DDBJ whole genome shotgun (WGS) entry which is preliminary data.</text>
</comment>
<dbReference type="Gene3D" id="6.10.250.2750">
    <property type="match status" value="1"/>
</dbReference>
<dbReference type="Gene3D" id="3.20.20.60">
    <property type="entry name" value="Phosphoenolpyruvate-binding domains"/>
    <property type="match status" value="1"/>
</dbReference>
<gene>
    <name evidence="1" type="ORF">Cch02nite_14740</name>
</gene>
<reference evidence="1 2" key="1">
    <citation type="submission" date="2021-01" db="EMBL/GenBank/DDBJ databases">
        <title>Whole genome shotgun sequence of Catellatospora chokoriensis NBRC 107358.</title>
        <authorList>
            <person name="Komaki H."/>
            <person name="Tamura T."/>
        </authorList>
    </citation>
    <scope>NUCLEOTIDE SEQUENCE [LARGE SCALE GENOMIC DNA]</scope>
    <source>
        <strain evidence="1 2">NBRC 107358</strain>
    </source>
</reference>
<dbReference type="InterPro" id="IPR039556">
    <property type="entry name" value="ICL/PEPM"/>
</dbReference>
<evidence type="ECO:0000313" key="1">
    <source>
        <dbReference type="EMBL" id="GIF88030.1"/>
    </source>
</evidence>
<protein>
    <recommendedName>
        <fullName evidence="3">2-methylisocitrate lyase-like PEP mutase family enzyme</fullName>
    </recommendedName>
</protein>
<proteinExistence type="predicted"/>
<dbReference type="RefSeq" id="WP_191837657.1">
    <property type="nucleotide sequence ID" value="NZ_BAAALB010000049.1"/>
</dbReference>
<evidence type="ECO:0000313" key="2">
    <source>
        <dbReference type="Proteomes" id="UP000619293"/>
    </source>
</evidence>
<sequence>MTIDKYTAFRALHQPGTPLLLANAWDVASARLAEQAGSAAVATTSAGVAWSLGAADGDVLDRDRAVDLVDRVAGAVAVPVTADIEGGFATDAARVAETVRLVVAAGAAGVNLEDSDRVGPAPLLPVDEAARRIAAARAAAGAGLFINARVDTFLRGGDVADALTRARAYIAAGADGVFVPGTADPAVIAELVAGVGAPLNILAGPGSPTVAELAALGVARVSLGSSVAEAAYAVMRRAAEELLAKGSYEALSGAVSYGELNKLLA</sequence>
<dbReference type="CDD" id="cd00377">
    <property type="entry name" value="ICL_PEPM"/>
    <property type="match status" value="1"/>
</dbReference>
<dbReference type="PANTHER" id="PTHR42905">
    <property type="entry name" value="PHOSPHOENOLPYRUVATE CARBOXYLASE"/>
    <property type="match status" value="1"/>
</dbReference>
<dbReference type="AlphaFoldDB" id="A0A8J3NPK2"/>
<name>A0A8J3NPK2_9ACTN</name>
<dbReference type="Pfam" id="PF13714">
    <property type="entry name" value="PEP_mutase"/>
    <property type="match status" value="1"/>
</dbReference>
<organism evidence="1 2">
    <name type="scientific">Catellatospora chokoriensis</name>
    <dbReference type="NCBI Taxonomy" id="310353"/>
    <lineage>
        <taxon>Bacteria</taxon>
        <taxon>Bacillati</taxon>
        <taxon>Actinomycetota</taxon>
        <taxon>Actinomycetes</taxon>
        <taxon>Micromonosporales</taxon>
        <taxon>Micromonosporaceae</taxon>
        <taxon>Catellatospora</taxon>
    </lineage>
</organism>
<dbReference type="PANTHER" id="PTHR42905:SF16">
    <property type="entry name" value="CARBOXYPHOSPHONOENOLPYRUVATE PHOSPHONOMUTASE-LIKE PROTEIN (AFU_ORTHOLOGUE AFUA_5G07230)"/>
    <property type="match status" value="1"/>
</dbReference>
<dbReference type="InterPro" id="IPR015813">
    <property type="entry name" value="Pyrv/PenolPyrv_kinase-like_dom"/>
</dbReference>
<keyword evidence="2" id="KW-1185">Reference proteome</keyword>
<dbReference type="GO" id="GO:0003824">
    <property type="term" value="F:catalytic activity"/>
    <property type="evidence" value="ECO:0007669"/>
    <property type="project" value="InterPro"/>
</dbReference>
<evidence type="ECO:0008006" key="3">
    <source>
        <dbReference type="Google" id="ProtNLM"/>
    </source>
</evidence>
<accession>A0A8J3NPK2</accession>
<dbReference type="EMBL" id="BONG01000006">
    <property type="protein sequence ID" value="GIF88030.1"/>
    <property type="molecule type" value="Genomic_DNA"/>
</dbReference>
<dbReference type="Proteomes" id="UP000619293">
    <property type="component" value="Unassembled WGS sequence"/>
</dbReference>
<dbReference type="InterPro" id="IPR040442">
    <property type="entry name" value="Pyrv_kinase-like_dom_sf"/>
</dbReference>
<dbReference type="SUPFAM" id="SSF51621">
    <property type="entry name" value="Phosphoenolpyruvate/pyruvate domain"/>
    <property type="match status" value="1"/>
</dbReference>